<gene>
    <name evidence="1" type="ORF">TNIN_273461</name>
</gene>
<dbReference type="Proteomes" id="UP000886998">
    <property type="component" value="Unassembled WGS sequence"/>
</dbReference>
<protein>
    <submittedName>
        <fullName evidence="1">Uncharacterized protein</fullName>
    </submittedName>
</protein>
<comment type="caution">
    <text evidence="1">The sequence shown here is derived from an EMBL/GenBank/DDBJ whole genome shotgun (WGS) entry which is preliminary data.</text>
</comment>
<reference evidence="1" key="1">
    <citation type="submission" date="2020-08" db="EMBL/GenBank/DDBJ databases">
        <title>Multicomponent nature underlies the extraordinary mechanical properties of spider dragline silk.</title>
        <authorList>
            <person name="Kono N."/>
            <person name="Nakamura H."/>
            <person name="Mori M."/>
            <person name="Yoshida Y."/>
            <person name="Ohtoshi R."/>
            <person name="Malay A.D."/>
            <person name="Moran D.A.P."/>
            <person name="Tomita M."/>
            <person name="Numata K."/>
            <person name="Arakawa K."/>
        </authorList>
    </citation>
    <scope>NUCLEOTIDE SEQUENCE</scope>
</reference>
<keyword evidence="2" id="KW-1185">Reference proteome</keyword>
<evidence type="ECO:0000313" key="1">
    <source>
        <dbReference type="EMBL" id="GFY45359.1"/>
    </source>
</evidence>
<evidence type="ECO:0000313" key="2">
    <source>
        <dbReference type="Proteomes" id="UP000886998"/>
    </source>
</evidence>
<dbReference type="AlphaFoldDB" id="A0A8X6X3I5"/>
<accession>A0A8X6X3I5</accession>
<sequence length="93" mass="9828">MLTLVLPRSRASISLVGASTKTGARVSGAVAVATELMPPHSQSCLLEVFSVVSSCNAMEHKDISKNQFKKALTAVPLFDTGFVTAQQYKGQSS</sequence>
<name>A0A8X6X3I5_9ARAC</name>
<organism evidence="1 2">
    <name type="scientific">Trichonephila inaurata madagascariensis</name>
    <dbReference type="NCBI Taxonomy" id="2747483"/>
    <lineage>
        <taxon>Eukaryota</taxon>
        <taxon>Metazoa</taxon>
        <taxon>Ecdysozoa</taxon>
        <taxon>Arthropoda</taxon>
        <taxon>Chelicerata</taxon>
        <taxon>Arachnida</taxon>
        <taxon>Araneae</taxon>
        <taxon>Araneomorphae</taxon>
        <taxon>Entelegynae</taxon>
        <taxon>Araneoidea</taxon>
        <taxon>Nephilidae</taxon>
        <taxon>Trichonephila</taxon>
        <taxon>Trichonephila inaurata</taxon>
    </lineage>
</organism>
<proteinExistence type="predicted"/>
<dbReference type="EMBL" id="BMAV01004801">
    <property type="protein sequence ID" value="GFY45359.1"/>
    <property type="molecule type" value="Genomic_DNA"/>
</dbReference>